<feature type="transmembrane region" description="Helical" evidence="6">
    <location>
        <begin position="114"/>
        <end position="138"/>
    </location>
</feature>
<keyword evidence="3 6" id="KW-0812">Transmembrane</keyword>
<proteinExistence type="predicted"/>
<keyword evidence="4 6" id="KW-1133">Transmembrane helix</keyword>
<sequence>MLLKIEKRAEYSKTMVYLTPIIALVLTVLSSIVLFESLGVNPIEALYQFFIAPLDTKYEFSELFVKATPLILCAIGLSVGFRANVWNIGAEGQLTMGAIVGSSLFIYFPETDSIFLLPAMIVMGALGGAAWAAIPAFFKTRFNANEILTSLMLVYVALLILSLLIHGPWRDPAGFNFPESETFSDSASMPILISGTRMHFGTLMALLAVFGAWIMMARTLIGFQVKVIGEAPRAGGYAGFSRKKIIWFTLLFAGALSGIAGLSEVSGPIGQVVPSISPGYGFTAIIVAFLGRLHPVGIFFAGLLMALTYLGGETAQINLGLPVAVTGVFQGMVLFFLLACDVLVHYRFRLNIARKVTSQ</sequence>
<feature type="transmembrane region" description="Helical" evidence="6">
    <location>
        <begin position="245"/>
        <end position="263"/>
    </location>
</feature>
<keyword evidence="2" id="KW-1003">Cell membrane</keyword>
<keyword evidence="8" id="KW-1185">Reference proteome</keyword>
<accession>A0ABS3F6L5</accession>
<dbReference type="Pfam" id="PF02653">
    <property type="entry name" value="BPD_transp_2"/>
    <property type="match status" value="1"/>
</dbReference>
<evidence type="ECO:0000313" key="8">
    <source>
        <dbReference type="Proteomes" id="UP000664761"/>
    </source>
</evidence>
<keyword evidence="5 6" id="KW-0472">Membrane</keyword>
<reference evidence="7 8" key="1">
    <citation type="submission" date="2021-03" db="EMBL/GenBank/DDBJ databases">
        <title>Sneathiella sp. CAU 1612 isolated from Kang Won-do.</title>
        <authorList>
            <person name="Kim W."/>
        </authorList>
    </citation>
    <scope>NUCLEOTIDE SEQUENCE [LARGE SCALE GENOMIC DNA]</scope>
    <source>
        <strain evidence="7 8">CAU 1612</strain>
    </source>
</reference>
<feature type="transmembrane region" description="Helical" evidence="6">
    <location>
        <begin position="88"/>
        <end position="108"/>
    </location>
</feature>
<evidence type="ECO:0000256" key="4">
    <source>
        <dbReference type="ARBA" id="ARBA00022989"/>
    </source>
</evidence>
<gene>
    <name evidence="7" type="ORF">J0X12_11015</name>
</gene>
<dbReference type="InterPro" id="IPR001851">
    <property type="entry name" value="ABC_transp_permease"/>
</dbReference>
<evidence type="ECO:0000256" key="1">
    <source>
        <dbReference type="ARBA" id="ARBA00004651"/>
    </source>
</evidence>
<dbReference type="PANTHER" id="PTHR47089">
    <property type="entry name" value="ABC TRANSPORTER, PERMEASE PROTEIN"/>
    <property type="match status" value="1"/>
</dbReference>
<feature type="transmembrane region" description="Helical" evidence="6">
    <location>
        <begin position="324"/>
        <end position="344"/>
    </location>
</feature>
<dbReference type="CDD" id="cd06580">
    <property type="entry name" value="TM_PBP1_transp_TpRbsC_like"/>
    <property type="match status" value="1"/>
</dbReference>
<dbReference type="Proteomes" id="UP000664761">
    <property type="component" value="Unassembled WGS sequence"/>
</dbReference>
<evidence type="ECO:0000313" key="7">
    <source>
        <dbReference type="EMBL" id="MBO0334150.1"/>
    </source>
</evidence>
<feature type="transmembrane region" description="Helical" evidence="6">
    <location>
        <begin position="198"/>
        <end position="216"/>
    </location>
</feature>
<feature type="transmembrane region" description="Helical" evidence="6">
    <location>
        <begin position="21"/>
        <end position="43"/>
    </location>
</feature>
<organism evidence="7 8">
    <name type="scientific">Sneathiella sedimenti</name>
    <dbReference type="NCBI Taxonomy" id="2816034"/>
    <lineage>
        <taxon>Bacteria</taxon>
        <taxon>Pseudomonadati</taxon>
        <taxon>Pseudomonadota</taxon>
        <taxon>Alphaproteobacteria</taxon>
        <taxon>Sneathiellales</taxon>
        <taxon>Sneathiellaceae</taxon>
        <taxon>Sneathiella</taxon>
    </lineage>
</organism>
<dbReference type="PANTHER" id="PTHR47089:SF1">
    <property type="entry name" value="GUANOSINE ABC TRANSPORTER PERMEASE PROTEIN NUPP"/>
    <property type="match status" value="1"/>
</dbReference>
<evidence type="ECO:0000256" key="2">
    <source>
        <dbReference type="ARBA" id="ARBA00022475"/>
    </source>
</evidence>
<comment type="subcellular location">
    <subcellularLocation>
        <location evidence="1">Cell membrane</location>
        <topology evidence="1">Multi-pass membrane protein</topology>
    </subcellularLocation>
</comment>
<comment type="caution">
    <text evidence="7">The sequence shown here is derived from an EMBL/GenBank/DDBJ whole genome shotgun (WGS) entry which is preliminary data.</text>
</comment>
<evidence type="ECO:0000256" key="5">
    <source>
        <dbReference type="ARBA" id="ARBA00023136"/>
    </source>
</evidence>
<feature type="transmembrane region" description="Helical" evidence="6">
    <location>
        <begin position="150"/>
        <end position="169"/>
    </location>
</feature>
<evidence type="ECO:0000256" key="3">
    <source>
        <dbReference type="ARBA" id="ARBA00022692"/>
    </source>
</evidence>
<dbReference type="EMBL" id="JAFLNC010000003">
    <property type="protein sequence ID" value="MBO0334150.1"/>
    <property type="molecule type" value="Genomic_DNA"/>
</dbReference>
<protein>
    <submittedName>
        <fullName evidence="7">ABC transporter permease</fullName>
    </submittedName>
</protein>
<name>A0ABS3F6L5_9PROT</name>
<dbReference type="RefSeq" id="WP_207045608.1">
    <property type="nucleotide sequence ID" value="NZ_JAFLNC010000003.1"/>
</dbReference>
<feature type="transmembrane region" description="Helical" evidence="6">
    <location>
        <begin position="63"/>
        <end position="81"/>
    </location>
</feature>
<evidence type="ECO:0000256" key="6">
    <source>
        <dbReference type="SAM" id="Phobius"/>
    </source>
</evidence>